<dbReference type="PROSITE" id="PS50110">
    <property type="entry name" value="RESPONSE_REGULATORY"/>
    <property type="match status" value="1"/>
</dbReference>
<dbReference type="Gene3D" id="3.40.50.2300">
    <property type="match status" value="1"/>
</dbReference>
<accession>A0A3B0UMK3</accession>
<dbReference type="InterPro" id="IPR046947">
    <property type="entry name" value="LytR-like"/>
</dbReference>
<protein>
    <submittedName>
        <fullName evidence="3">Two-component system response regulator</fullName>
    </submittedName>
</protein>
<dbReference type="InterPro" id="IPR007492">
    <property type="entry name" value="LytTR_DNA-bd_dom"/>
</dbReference>
<feature type="domain" description="HTH LytTR-type" evidence="2">
    <location>
        <begin position="139"/>
        <end position="209"/>
    </location>
</feature>
<evidence type="ECO:0000313" key="3">
    <source>
        <dbReference type="EMBL" id="VAW21464.1"/>
    </source>
</evidence>
<reference evidence="3" key="1">
    <citation type="submission" date="2018-06" db="EMBL/GenBank/DDBJ databases">
        <authorList>
            <person name="Zhirakovskaya E."/>
        </authorList>
    </citation>
    <scope>NUCLEOTIDE SEQUENCE</scope>
</reference>
<dbReference type="PROSITE" id="PS50930">
    <property type="entry name" value="HTH_LYTTR"/>
    <property type="match status" value="1"/>
</dbReference>
<gene>
    <name evidence="3" type="ORF">MNBD_BACTEROID01-605</name>
</gene>
<organism evidence="3">
    <name type="scientific">hydrothermal vent metagenome</name>
    <dbReference type="NCBI Taxonomy" id="652676"/>
    <lineage>
        <taxon>unclassified sequences</taxon>
        <taxon>metagenomes</taxon>
        <taxon>ecological metagenomes</taxon>
    </lineage>
</organism>
<dbReference type="GO" id="GO:0000156">
    <property type="term" value="F:phosphorelay response regulator activity"/>
    <property type="evidence" value="ECO:0007669"/>
    <property type="project" value="InterPro"/>
</dbReference>
<dbReference type="Gene3D" id="2.40.50.1020">
    <property type="entry name" value="LytTr DNA-binding domain"/>
    <property type="match status" value="1"/>
</dbReference>
<dbReference type="InterPro" id="IPR011006">
    <property type="entry name" value="CheY-like_superfamily"/>
</dbReference>
<dbReference type="InterPro" id="IPR001789">
    <property type="entry name" value="Sig_transdc_resp-reg_receiver"/>
</dbReference>
<proteinExistence type="predicted"/>
<dbReference type="SMART" id="SM00850">
    <property type="entry name" value="LytTR"/>
    <property type="match status" value="1"/>
</dbReference>
<dbReference type="PANTHER" id="PTHR37299">
    <property type="entry name" value="TRANSCRIPTIONAL REGULATOR-RELATED"/>
    <property type="match status" value="1"/>
</dbReference>
<name>A0A3B0UMK3_9ZZZZ</name>
<evidence type="ECO:0000259" key="1">
    <source>
        <dbReference type="PROSITE" id="PS50110"/>
    </source>
</evidence>
<feature type="domain" description="Response regulatory" evidence="1">
    <location>
        <begin position="2"/>
        <end position="113"/>
    </location>
</feature>
<sequence length="242" mass="28037">MNCIILDHEPLSQNIIADYIEQVPFLKLKSKCTSAFQAYDILQNYKINLIFLDTRMPQVSGIDFIKSLEDKPMFIFTSAHTEDAIEGFNLNALDFLVKPVAFDRFLKASNKAYEYFNLKELKADKIRGRNEATLNSGFILVKSDYKTIKINLKDILYIEGLKDYIKIYTLTSNKPVITLNSLKNMEQTLPAEKFPRIHKSYIISLDHIKIINKAQVIIGETYIPIGESYKNYFLAEMENRRL</sequence>
<evidence type="ECO:0000259" key="2">
    <source>
        <dbReference type="PROSITE" id="PS50930"/>
    </source>
</evidence>
<dbReference type="Pfam" id="PF00072">
    <property type="entry name" value="Response_reg"/>
    <property type="match status" value="1"/>
</dbReference>
<dbReference type="Pfam" id="PF04397">
    <property type="entry name" value="LytTR"/>
    <property type="match status" value="1"/>
</dbReference>
<dbReference type="SUPFAM" id="SSF52172">
    <property type="entry name" value="CheY-like"/>
    <property type="match status" value="1"/>
</dbReference>
<dbReference type="GO" id="GO:0003677">
    <property type="term" value="F:DNA binding"/>
    <property type="evidence" value="ECO:0007669"/>
    <property type="project" value="InterPro"/>
</dbReference>
<dbReference type="EMBL" id="UOEP01000146">
    <property type="protein sequence ID" value="VAW21464.1"/>
    <property type="molecule type" value="Genomic_DNA"/>
</dbReference>
<dbReference type="SMART" id="SM00448">
    <property type="entry name" value="REC"/>
    <property type="match status" value="1"/>
</dbReference>
<dbReference type="PANTHER" id="PTHR37299:SF1">
    <property type="entry name" value="STAGE 0 SPORULATION PROTEIN A HOMOLOG"/>
    <property type="match status" value="1"/>
</dbReference>
<dbReference type="AlphaFoldDB" id="A0A3B0UMK3"/>